<evidence type="ECO:0000256" key="2">
    <source>
        <dbReference type="SAM" id="SignalP"/>
    </source>
</evidence>
<organism evidence="4 5">
    <name type="scientific">Cystoisospora suis</name>
    <dbReference type="NCBI Taxonomy" id="483139"/>
    <lineage>
        <taxon>Eukaryota</taxon>
        <taxon>Sar</taxon>
        <taxon>Alveolata</taxon>
        <taxon>Apicomplexa</taxon>
        <taxon>Conoidasida</taxon>
        <taxon>Coccidia</taxon>
        <taxon>Eucoccidiorida</taxon>
        <taxon>Eimeriorina</taxon>
        <taxon>Sarcocystidae</taxon>
        <taxon>Cystoisospora</taxon>
    </lineage>
</organism>
<dbReference type="GeneID" id="94432290"/>
<dbReference type="VEuPathDB" id="ToxoDB:CSUI_008960"/>
<feature type="domain" description="MIC2-associated protein beta-domain" evidence="3">
    <location>
        <begin position="51"/>
        <end position="219"/>
    </location>
</feature>
<sequence>MVRLLSAGAACVALCIPVSVMARKALLRENHDAVLSSEPVVLAQLSKAVDVKKVPCETIQLKTAMTENSFVRMSGAGWSEGPLNFQVSEQMTSEKEDKGQKQLYGISCYPTDDSETAEEDKKGKCFSTDFTNTTMNEKGEAVPEVKEIDLPINSREDAFMFVCTTTGRKLICDVYAYDNRGTEGWKSRTIEADLKKESSHLGFRVQGSGVTAPKAYVTTDVSFDTVDSSLGCDASALETNTEEQPAGEGKDNLEAEESPARRLPEGNEEGEKTPEELPQVDDSADAPEDAHPTLDGHPVPEDGYHPVPEDEDGYPVLDGHPAHDHHPPEEAPEDLGPSDGAAGEEA</sequence>
<evidence type="ECO:0000256" key="1">
    <source>
        <dbReference type="SAM" id="MobiDB-lite"/>
    </source>
</evidence>
<name>A0A2C6KKQ0_9APIC</name>
<evidence type="ECO:0000259" key="3">
    <source>
        <dbReference type="Pfam" id="PF21932"/>
    </source>
</evidence>
<dbReference type="InterPro" id="IPR054124">
    <property type="entry name" value="M2AP_beta_dom"/>
</dbReference>
<evidence type="ECO:0000313" key="4">
    <source>
        <dbReference type="EMBL" id="PHJ17218.1"/>
    </source>
</evidence>
<comment type="caution">
    <text evidence="4">The sequence shown here is derived from an EMBL/GenBank/DDBJ whole genome shotgun (WGS) entry which is preliminary data.</text>
</comment>
<dbReference type="Pfam" id="PF21932">
    <property type="entry name" value="M2AP_beta_dom"/>
    <property type="match status" value="1"/>
</dbReference>
<dbReference type="Proteomes" id="UP000221165">
    <property type="component" value="Unassembled WGS sequence"/>
</dbReference>
<dbReference type="RefSeq" id="XP_067918943.1">
    <property type="nucleotide sequence ID" value="XM_068069079.1"/>
</dbReference>
<feature type="chain" id="PRO_5012271016" evidence="2">
    <location>
        <begin position="23"/>
        <end position="346"/>
    </location>
</feature>
<protein>
    <submittedName>
        <fullName evidence="4">Mic2-associated protein m2ap</fullName>
    </submittedName>
</protein>
<reference evidence="4 5" key="1">
    <citation type="journal article" date="2017" name="Int. J. Parasitol.">
        <title>The genome of the protozoan parasite Cystoisospora suis and a reverse vaccinology approach to identify vaccine candidates.</title>
        <authorList>
            <person name="Palmieri N."/>
            <person name="Shrestha A."/>
            <person name="Ruttkowski B."/>
            <person name="Beck T."/>
            <person name="Vogl C."/>
            <person name="Tomley F."/>
            <person name="Blake D.P."/>
            <person name="Joachim A."/>
        </authorList>
    </citation>
    <scope>NUCLEOTIDE SEQUENCE [LARGE SCALE GENOMIC DNA]</scope>
    <source>
        <strain evidence="4 5">Wien I</strain>
    </source>
</reference>
<dbReference type="OrthoDB" id="333441at2759"/>
<keyword evidence="2" id="KW-0732">Signal</keyword>
<feature type="compositionally biased region" description="Acidic residues" evidence="1">
    <location>
        <begin position="278"/>
        <end position="287"/>
    </location>
</feature>
<feature type="signal peptide" evidence="2">
    <location>
        <begin position="1"/>
        <end position="22"/>
    </location>
</feature>
<proteinExistence type="predicted"/>
<feature type="compositionally biased region" description="Basic and acidic residues" evidence="1">
    <location>
        <begin position="248"/>
        <end position="275"/>
    </location>
</feature>
<feature type="region of interest" description="Disordered" evidence="1">
    <location>
        <begin position="238"/>
        <end position="346"/>
    </location>
</feature>
<keyword evidence="5" id="KW-1185">Reference proteome</keyword>
<dbReference type="EMBL" id="MIGC01005164">
    <property type="protein sequence ID" value="PHJ17218.1"/>
    <property type="molecule type" value="Genomic_DNA"/>
</dbReference>
<gene>
    <name evidence="4" type="ORF">CSUI_008960</name>
</gene>
<accession>A0A2C6KKQ0</accession>
<dbReference type="AlphaFoldDB" id="A0A2C6KKQ0"/>
<feature type="compositionally biased region" description="Basic and acidic residues" evidence="1">
    <location>
        <begin position="320"/>
        <end position="329"/>
    </location>
</feature>
<feature type="compositionally biased region" description="Basic and acidic residues" evidence="1">
    <location>
        <begin position="288"/>
        <end position="308"/>
    </location>
</feature>
<evidence type="ECO:0000313" key="5">
    <source>
        <dbReference type="Proteomes" id="UP000221165"/>
    </source>
</evidence>